<comment type="caution">
    <text evidence="1">The sequence shown here is derived from an EMBL/GenBank/DDBJ whole genome shotgun (WGS) entry which is preliminary data.</text>
</comment>
<evidence type="ECO:0000313" key="1">
    <source>
        <dbReference type="EMBL" id="MBB5781702.1"/>
    </source>
</evidence>
<dbReference type="RefSeq" id="WP_185074951.1">
    <property type="nucleotide sequence ID" value="NZ_JACHMB010000001.1"/>
</dbReference>
<dbReference type="EMBL" id="JACHMB010000001">
    <property type="protein sequence ID" value="MBB5781702.1"/>
    <property type="molecule type" value="Genomic_DNA"/>
</dbReference>
<proteinExistence type="predicted"/>
<organism evidence="1 2">
    <name type="scientific">Nonomuraea jabiensis</name>
    <dbReference type="NCBI Taxonomy" id="882448"/>
    <lineage>
        <taxon>Bacteria</taxon>
        <taxon>Bacillati</taxon>
        <taxon>Actinomycetota</taxon>
        <taxon>Actinomycetes</taxon>
        <taxon>Streptosporangiales</taxon>
        <taxon>Streptosporangiaceae</taxon>
        <taxon>Nonomuraea</taxon>
    </lineage>
</organism>
<gene>
    <name evidence="1" type="ORF">HD596_008458</name>
</gene>
<dbReference type="AlphaFoldDB" id="A0A7W9GDD9"/>
<evidence type="ECO:0000313" key="2">
    <source>
        <dbReference type="Proteomes" id="UP000579153"/>
    </source>
</evidence>
<accession>A0A7W9GDD9</accession>
<name>A0A7W9GDD9_9ACTN</name>
<keyword evidence="2" id="KW-1185">Reference proteome</keyword>
<protein>
    <submittedName>
        <fullName evidence="1">Uncharacterized protein</fullName>
    </submittedName>
</protein>
<sequence length="55" mass="5879">MLASGRGRRTTFHATETTVTVGIYGTDAAARIIVLRTALAALITKHGLAARDQPW</sequence>
<dbReference type="Proteomes" id="UP000579153">
    <property type="component" value="Unassembled WGS sequence"/>
</dbReference>
<reference evidence="1 2" key="1">
    <citation type="submission" date="2020-08" db="EMBL/GenBank/DDBJ databases">
        <title>Sequencing the genomes of 1000 actinobacteria strains.</title>
        <authorList>
            <person name="Klenk H.-P."/>
        </authorList>
    </citation>
    <scope>NUCLEOTIDE SEQUENCE [LARGE SCALE GENOMIC DNA]</scope>
    <source>
        <strain evidence="1 2">DSM 45507</strain>
    </source>
</reference>